<feature type="transmembrane region" description="Helical" evidence="1">
    <location>
        <begin position="12"/>
        <end position="33"/>
    </location>
</feature>
<sequence length="347" mass="39930">METDLFKGVFGKLYEAFSVFLLVSVLAYIFVFATRGMLGLEHKSHSVILHWWICTTVSVLSCHVIPLGITKIFDWTQTIPLKTEEHRVAIEKVRYLERDRNVLQQKLEFHQSKLRKHMFDDLKRPGFNNSRTLVNDTTRSIFAVLKGLKSEINSIEKAYHEMQHKAKSSPIQRNFSFVIVFILSIFSWILFICTVSMSLIKGVYSINGDWSTLEQYHLLSGIHKLKDVSTWRLVETLGEFILVVYFIAAFVTGCYQIEPMRSIRPVWGNTCMKNIIANVTLMLIIGAALPTIVPILGLTKLDLIGQYPVTDYTIQNQFWLPFLYRAFVVISSSYTVLDRYVLSRLAG</sequence>
<keyword evidence="1" id="KW-0472">Membrane</keyword>
<gene>
    <name evidence="2" type="ORF">K7432_013739</name>
</gene>
<keyword evidence="1" id="KW-0812">Transmembrane</keyword>
<feature type="transmembrane region" description="Helical" evidence="1">
    <location>
        <begin position="318"/>
        <end position="337"/>
    </location>
</feature>
<evidence type="ECO:0000313" key="2">
    <source>
        <dbReference type="EMBL" id="KAK9693784.1"/>
    </source>
</evidence>
<dbReference type="PANTHER" id="PTHR12625">
    <property type="entry name" value="LIPOCALIN-1 INTERACTING MEMBRANE RECEPTOR LIMR"/>
    <property type="match status" value="1"/>
</dbReference>
<dbReference type="PANTHER" id="PTHR12625:SF0">
    <property type="entry name" value="PROTEIN LILIPOD"/>
    <property type="match status" value="1"/>
</dbReference>
<dbReference type="EMBL" id="JASJQH010008286">
    <property type="protein sequence ID" value="KAK9693784.1"/>
    <property type="molecule type" value="Genomic_DNA"/>
</dbReference>
<reference evidence="2 3" key="1">
    <citation type="submission" date="2023-04" db="EMBL/GenBank/DDBJ databases">
        <title>Genome of Basidiobolus ranarum AG-B5.</title>
        <authorList>
            <person name="Stajich J.E."/>
            <person name="Carter-House D."/>
            <person name="Gryganskyi A."/>
        </authorList>
    </citation>
    <scope>NUCLEOTIDE SEQUENCE [LARGE SCALE GENOMIC DNA]</scope>
    <source>
        <strain evidence="2 3">AG-B5</strain>
    </source>
</reference>
<feature type="transmembrane region" description="Helical" evidence="1">
    <location>
        <begin position="275"/>
        <end position="298"/>
    </location>
</feature>
<feature type="transmembrane region" description="Helical" evidence="1">
    <location>
        <begin position="175"/>
        <end position="200"/>
    </location>
</feature>
<dbReference type="InterPro" id="IPR008075">
    <property type="entry name" value="LIMR"/>
</dbReference>
<organism evidence="2 3">
    <name type="scientific">Basidiobolus ranarum</name>
    <dbReference type="NCBI Taxonomy" id="34480"/>
    <lineage>
        <taxon>Eukaryota</taxon>
        <taxon>Fungi</taxon>
        <taxon>Fungi incertae sedis</taxon>
        <taxon>Zoopagomycota</taxon>
        <taxon>Entomophthoromycotina</taxon>
        <taxon>Basidiobolomycetes</taxon>
        <taxon>Basidiobolales</taxon>
        <taxon>Basidiobolaceae</taxon>
        <taxon>Basidiobolus</taxon>
    </lineage>
</organism>
<proteinExistence type="predicted"/>
<protein>
    <submittedName>
        <fullName evidence="2">Uncharacterized protein</fullName>
    </submittedName>
</protein>
<feature type="transmembrane region" description="Helical" evidence="1">
    <location>
        <begin position="237"/>
        <end position="255"/>
    </location>
</feature>
<feature type="transmembrane region" description="Helical" evidence="1">
    <location>
        <begin position="48"/>
        <end position="69"/>
    </location>
</feature>
<evidence type="ECO:0000256" key="1">
    <source>
        <dbReference type="SAM" id="Phobius"/>
    </source>
</evidence>
<name>A0ABR2VQD5_9FUNG</name>
<evidence type="ECO:0000313" key="3">
    <source>
        <dbReference type="Proteomes" id="UP001479436"/>
    </source>
</evidence>
<keyword evidence="1" id="KW-1133">Transmembrane helix</keyword>
<keyword evidence="3" id="KW-1185">Reference proteome</keyword>
<dbReference type="Proteomes" id="UP001479436">
    <property type="component" value="Unassembled WGS sequence"/>
</dbReference>
<comment type="caution">
    <text evidence="2">The sequence shown here is derived from an EMBL/GenBank/DDBJ whole genome shotgun (WGS) entry which is preliminary data.</text>
</comment>
<accession>A0ABR2VQD5</accession>